<protein>
    <submittedName>
        <fullName evidence="1">Uncharacterized protein</fullName>
    </submittedName>
</protein>
<evidence type="ECO:0000313" key="1">
    <source>
        <dbReference type="EnsemblMetazoa" id="CLYHEMP014705.1"/>
    </source>
</evidence>
<organism evidence="1 2">
    <name type="scientific">Clytia hemisphaerica</name>
    <dbReference type="NCBI Taxonomy" id="252671"/>
    <lineage>
        <taxon>Eukaryota</taxon>
        <taxon>Metazoa</taxon>
        <taxon>Cnidaria</taxon>
        <taxon>Hydrozoa</taxon>
        <taxon>Hydroidolina</taxon>
        <taxon>Leptothecata</taxon>
        <taxon>Obeliida</taxon>
        <taxon>Clytiidae</taxon>
        <taxon>Clytia</taxon>
    </lineage>
</organism>
<accession>A0A7M5WY78</accession>
<proteinExistence type="predicted"/>
<reference evidence="1" key="1">
    <citation type="submission" date="2021-01" db="UniProtKB">
        <authorList>
            <consortium name="EnsemblMetazoa"/>
        </authorList>
    </citation>
    <scope>IDENTIFICATION</scope>
</reference>
<sequence>METDECPKIEKASQKLLDLSYDERVKHFEKEAMSLYQFCLKKGYSEGDMQTCVSKLYGPSKSTTVKALEDSQRSVILLVLLIGLVGAIYSSPEANNFVAAHYKLFTIKYVLPYWNFGQLWNEDCIVYNKWLPEDKFEINEKTCKYCTNIVKLNNNTLDKYKDFSKSEMSKHYLAFQQPVIVEDATKGWPSTQINMEILSKLYQTHPLLSHSMGSCVYETTVTQTSNFYDFITAYVDKTLQDNWHIRWENCDTKSAKIIRKYYSRLYFIPDSVQSNPTNTIIAARGASPEKHKFIVESSEGRWLTVVSGSMKVYLNPTYPQCKHDYGCDTTVFELNAGQAVFYYPNVWEIDYEIISKDETLAVSTSLVWDQ</sequence>
<dbReference type="GeneID" id="136798047"/>
<name>A0A7M5WY78_9CNID</name>
<dbReference type="OrthoDB" id="10059103at2759"/>
<dbReference type="Proteomes" id="UP000594262">
    <property type="component" value="Unplaced"/>
</dbReference>
<dbReference type="EnsemblMetazoa" id="CLYHEMT014705.1">
    <property type="protein sequence ID" value="CLYHEMP014705.1"/>
    <property type="gene ID" value="CLYHEMG014705"/>
</dbReference>
<dbReference type="Gene3D" id="2.60.120.650">
    <property type="entry name" value="Cupin"/>
    <property type="match status" value="1"/>
</dbReference>
<dbReference type="SUPFAM" id="SSF51197">
    <property type="entry name" value="Clavaminate synthase-like"/>
    <property type="match status" value="1"/>
</dbReference>
<evidence type="ECO:0000313" key="2">
    <source>
        <dbReference type="Proteomes" id="UP000594262"/>
    </source>
</evidence>
<keyword evidence="2" id="KW-1185">Reference proteome</keyword>
<dbReference type="RefSeq" id="XP_066910732.1">
    <property type="nucleotide sequence ID" value="XM_067054631.1"/>
</dbReference>
<dbReference type="AlphaFoldDB" id="A0A7M5WY78"/>